<dbReference type="Proteomes" id="UP001589611">
    <property type="component" value="Unassembled WGS sequence"/>
</dbReference>
<keyword evidence="5" id="KW-1185">Reference proteome</keyword>
<dbReference type="SMART" id="SM00220">
    <property type="entry name" value="S_TKc"/>
    <property type="match status" value="1"/>
</dbReference>
<dbReference type="Gene3D" id="3.30.200.20">
    <property type="entry name" value="Phosphorylase Kinase, domain 1"/>
    <property type="match status" value="1"/>
</dbReference>
<accession>A0ABV5T2E5</accession>
<dbReference type="EMBL" id="JBHMBE010000002">
    <property type="protein sequence ID" value="MFB9645444.1"/>
    <property type="molecule type" value="Genomic_DNA"/>
</dbReference>
<feature type="domain" description="Protein kinase" evidence="2">
    <location>
        <begin position="518"/>
        <end position="774"/>
    </location>
</feature>
<dbReference type="RefSeq" id="WP_378721160.1">
    <property type="nucleotide sequence ID" value="NZ_JBHMBE010000002.1"/>
</dbReference>
<organism evidence="4 5">
    <name type="scientific">Microbacterium terregens</name>
    <dbReference type="NCBI Taxonomy" id="69363"/>
    <lineage>
        <taxon>Bacteria</taxon>
        <taxon>Bacillati</taxon>
        <taxon>Actinomycetota</taxon>
        <taxon>Actinomycetes</taxon>
        <taxon>Micrococcales</taxon>
        <taxon>Microbacteriaceae</taxon>
        <taxon>Microbacterium</taxon>
    </lineage>
</organism>
<feature type="domain" description="NERD" evidence="3">
    <location>
        <begin position="14"/>
        <end position="127"/>
    </location>
</feature>
<evidence type="ECO:0000256" key="1">
    <source>
        <dbReference type="SAM" id="MobiDB-lite"/>
    </source>
</evidence>
<dbReference type="Pfam" id="PF08378">
    <property type="entry name" value="NERD"/>
    <property type="match status" value="1"/>
</dbReference>
<evidence type="ECO:0000313" key="5">
    <source>
        <dbReference type="Proteomes" id="UP001589611"/>
    </source>
</evidence>
<dbReference type="PROSITE" id="PS50965">
    <property type="entry name" value="NERD"/>
    <property type="match status" value="1"/>
</dbReference>
<dbReference type="InterPro" id="IPR000719">
    <property type="entry name" value="Prot_kinase_dom"/>
</dbReference>
<protein>
    <submittedName>
        <fullName evidence="4">NERD domain-containing protein</fullName>
    </submittedName>
</protein>
<dbReference type="InterPro" id="IPR011528">
    <property type="entry name" value="NERD"/>
</dbReference>
<dbReference type="Pfam" id="PF00069">
    <property type="entry name" value="Pkinase"/>
    <property type="match status" value="2"/>
</dbReference>
<dbReference type="PROSITE" id="PS50011">
    <property type="entry name" value="PROTEIN_KINASE_DOM"/>
    <property type="match status" value="2"/>
</dbReference>
<dbReference type="PANTHER" id="PTHR24347">
    <property type="entry name" value="SERINE/THREONINE-PROTEIN KINASE"/>
    <property type="match status" value="1"/>
</dbReference>
<dbReference type="InterPro" id="IPR011009">
    <property type="entry name" value="Kinase-like_dom_sf"/>
</dbReference>
<dbReference type="SUPFAM" id="SSF56112">
    <property type="entry name" value="Protein kinase-like (PK-like)"/>
    <property type="match status" value="2"/>
</dbReference>
<gene>
    <name evidence="4" type="ORF">ACFFPJ_06505</name>
</gene>
<evidence type="ECO:0000259" key="3">
    <source>
        <dbReference type="PROSITE" id="PS50965"/>
    </source>
</evidence>
<name>A0ABV5T2E5_9MICO</name>
<comment type="caution">
    <text evidence="4">The sequence shown here is derived from an EMBL/GenBank/DDBJ whole genome shotgun (WGS) entry which is preliminary data.</text>
</comment>
<dbReference type="Gene3D" id="1.10.510.10">
    <property type="entry name" value="Transferase(Phosphotransferase) domain 1"/>
    <property type="match status" value="2"/>
</dbReference>
<sequence length="1354" mass="146565">MRTDSPLWRVMGDAAQAQEAEALAKVRELLPDDGIARAWANVTFTDHDGRLHEVDVLLLTRAGLYIVELKGWHGDITGNQRDWFHAGRRHPNPRKLANDKAKRLASVLKDLADRAGAPPYTVPFVNEAVVLHGRDSKVRLDQFGAEHVWALDSFRVRGLAADAQFSQLLAQTASHPIDGTQAKAIDALMDAAGLMPRAKQRMIGQYALDSGEPLGDGPGWQDYLVTHPVAGTKRRIRLFPYPKGADRETRAAVDLRARREFRLTDGIDHPGIIGPRELLTPEEGAALVFAHDADELSLDEYLTRHADDLTFDARERIVQELAELVRFAHGQRLTHRALSPVSVRVKDASDGTVAVRIRDWDLARRPDSETTPATVVSRGITDLVGVVDSAALLYLAPETLRNATPASAQTLDVYGVGAVAFTVLTGRPPAMNLPALESLVASGASGLDPRAVMPEISDRLAAVVAQAAAFDEIHRTLDIAEFQSGFEDARRETREDEPVAALSDPLDASVGEIIGGRFEIARRRGAGSTGVALEVLDYETGREGDILKLAKDDAAAARLQTEASVLDRLDHPRIVKRLDGPLPVGNRQGLLLTDAGVETLADRIRLEGRATIEQLERYGADLFEMVAHLEGRGVFHRDIKPSNLAVKPDPGNRKPRLTLFDFSLSEEPLANTRSGSRPYLDPYLGAGTRRQYDSAAERFAIAATLFELASGDQVWWQSGDAPESAVDAPIVQASMFDKGVTDGLVAFFQTALFPEAKDRHPSLDAMRAAWETALVGAILDDDAAEANDARAGAASLDTTLAEAGLSARALSVVARVNATTVGELLGVPPMVINQIRGSGEQVRREISSRIREWRERLAHTTTEVPPVAGRAAVETFLNAISAKPGESPEDRFKRLRKGGTLRTAADDVARWLRDLEGIATVDELAAKLLREYGSTIDEEMKRTKVATAVVQAILELDARYREPKFVFQRAADRTRIVVAYAPDDGSGLSFDDAEAHLESLLHRAATVDSLLATDDVVTASRLREEVRGDASQPLRLSDARVAQLAIGLSNGGRMSSMGEAYRSTLSPERAIAFALRSAATRELAIVTIEQRVRARFPAVDSIPSRPALDSAVRAAMPYLEWRADLGKYAMRTAEAASGTATGSSTTWGRAAGDPAVAARLQASVRDRSALVLVVSRRRPVSVATAMLSYGYDLRVVDLADVALDALRKAASERNIQWQTVLNADAQDAGAKDRRNLHQLARIAITPVWDELMALSQPTVFVNTAVLARLGLADLINTVMDMSTQRAAARWFVLPRPLSGGTPDLDGVPMPYGADGWLELAPDAVAVATSAAAPESPSIALHDTAPALTRKADTS</sequence>
<proteinExistence type="predicted"/>
<evidence type="ECO:0000259" key="2">
    <source>
        <dbReference type="PROSITE" id="PS50011"/>
    </source>
</evidence>
<feature type="domain" description="Protein kinase" evidence="2">
    <location>
        <begin position="208"/>
        <end position="487"/>
    </location>
</feature>
<feature type="region of interest" description="Disordered" evidence="1">
    <location>
        <begin position="1332"/>
        <end position="1354"/>
    </location>
</feature>
<reference evidence="4 5" key="1">
    <citation type="submission" date="2024-09" db="EMBL/GenBank/DDBJ databases">
        <authorList>
            <person name="Sun Q."/>
            <person name="Mori K."/>
        </authorList>
    </citation>
    <scope>NUCLEOTIDE SEQUENCE [LARGE SCALE GENOMIC DNA]</scope>
    <source>
        <strain evidence="4 5">JCM 1342</strain>
    </source>
</reference>
<evidence type="ECO:0000313" key="4">
    <source>
        <dbReference type="EMBL" id="MFB9645444.1"/>
    </source>
</evidence>